<reference evidence="2 3" key="1">
    <citation type="submission" date="2018-05" db="EMBL/GenBank/DDBJ databases">
        <title>Lujinxingia marina gen. nov. sp. nov., a new facultative anaerobic member of the class Deltaproteobacteria, and proposal of Lujinxingaceae fam. nov.</title>
        <authorList>
            <person name="Li C.-M."/>
        </authorList>
    </citation>
    <scope>NUCLEOTIDE SEQUENCE [LARGE SCALE GENOMIC DNA]</scope>
    <source>
        <strain evidence="2 3">B210</strain>
    </source>
</reference>
<evidence type="ECO:0000313" key="3">
    <source>
        <dbReference type="Proteomes" id="UP000249169"/>
    </source>
</evidence>
<evidence type="ECO:0000313" key="2">
    <source>
        <dbReference type="EMBL" id="RAL24882.1"/>
    </source>
</evidence>
<organism evidence="2 3">
    <name type="scientific">Lujinxingia litoralis</name>
    <dbReference type="NCBI Taxonomy" id="2211119"/>
    <lineage>
        <taxon>Bacteria</taxon>
        <taxon>Deltaproteobacteria</taxon>
        <taxon>Bradymonadales</taxon>
        <taxon>Lujinxingiaceae</taxon>
        <taxon>Lujinxingia</taxon>
    </lineage>
</organism>
<gene>
    <name evidence="2" type="ORF">DL240_01345</name>
</gene>
<sequence length="136" mass="15596">MGLPAIAQQSATPTESTTDPATGFDLERIKVLRVERKLLLDQQREDQQALQKEMAAHVNHPSVIAGVMERRRHMERLAQLDRIKQIGDENNDQALIERAAAARDLELRRYFMWRTLQRTNNLEAARILPQTDTPGE</sequence>
<evidence type="ECO:0000256" key="1">
    <source>
        <dbReference type="SAM" id="MobiDB-lite"/>
    </source>
</evidence>
<proteinExistence type="predicted"/>
<dbReference type="EMBL" id="QHKO01000001">
    <property type="protein sequence ID" value="RAL24882.1"/>
    <property type="molecule type" value="Genomic_DNA"/>
</dbReference>
<feature type="region of interest" description="Disordered" evidence="1">
    <location>
        <begin position="1"/>
        <end position="22"/>
    </location>
</feature>
<dbReference type="AlphaFoldDB" id="A0A328C9U2"/>
<dbReference type="OrthoDB" id="5521060at2"/>
<feature type="compositionally biased region" description="Polar residues" evidence="1">
    <location>
        <begin position="7"/>
        <end position="20"/>
    </location>
</feature>
<keyword evidence="3" id="KW-1185">Reference proteome</keyword>
<dbReference type="Proteomes" id="UP000249169">
    <property type="component" value="Unassembled WGS sequence"/>
</dbReference>
<name>A0A328C9U2_9DELT</name>
<accession>A0A328C9U2</accession>
<protein>
    <submittedName>
        <fullName evidence="2">Uncharacterized protein</fullName>
    </submittedName>
</protein>
<dbReference type="RefSeq" id="WP_111728054.1">
    <property type="nucleotide sequence ID" value="NZ_QHKO01000001.1"/>
</dbReference>
<comment type="caution">
    <text evidence="2">The sequence shown here is derived from an EMBL/GenBank/DDBJ whole genome shotgun (WGS) entry which is preliminary data.</text>
</comment>